<evidence type="ECO:0000313" key="1">
    <source>
        <dbReference type="EMBL" id="CAG8534073.1"/>
    </source>
</evidence>
<name>A0ACA9LJ84_9GLOM</name>
<dbReference type="Proteomes" id="UP000789860">
    <property type="component" value="Unassembled WGS sequence"/>
</dbReference>
<protein>
    <submittedName>
        <fullName evidence="1">4214_t:CDS:1</fullName>
    </submittedName>
</protein>
<keyword evidence="2" id="KW-1185">Reference proteome</keyword>
<comment type="caution">
    <text evidence="1">The sequence shown here is derived from an EMBL/GenBank/DDBJ whole genome shotgun (WGS) entry which is preliminary data.</text>
</comment>
<accession>A0ACA9LJ84</accession>
<reference evidence="1" key="1">
    <citation type="submission" date="2021-06" db="EMBL/GenBank/DDBJ databases">
        <authorList>
            <person name="Kallberg Y."/>
            <person name="Tangrot J."/>
            <person name="Rosling A."/>
        </authorList>
    </citation>
    <scope>NUCLEOTIDE SEQUENCE</scope>
    <source>
        <strain evidence="1">AU212A</strain>
    </source>
</reference>
<sequence>MSPLLNIVICIVEFINVITFPIYLLVKANSLFHSNAHVFYITGSIYLGFFFLLKLIIIKQSQLSPDKKYLFKLNFIALSFSDMVGIILLYSQNMYFTKGFIAIYLLIMTRCIDPNSFWIKGTTTDNDNISNIDNTFDINGARDYR</sequence>
<evidence type="ECO:0000313" key="2">
    <source>
        <dbReference type="Proteomes" id="UP000789860"/>
    </source>
</evidence>
<organism evidence="1 2">
    <name type="scientific">Scutellospora calospora</name>
    <dbReference type="NCBI Taxonomy" id="85575"/>
    <lineage>
        <taxon>Eukaryota</taxon>
        <taxon>Fungi</taxon>
        <taxon>Fungi incertae sedis</taxon>
        <taxon>Mucoromycota</taxon>
        <taxon>Glomeromycotina</taxon>
        <taxon>Glomeromycetes</taxon>
        <taxon>Diversisporales</taxon>
        <taxon>Gigasporaceae</taxon>
        <taxon>Scutellospora</taxon>
    </lineage>
</organism>
<dbReference type="EMBL" id="CAJVPM010006361">
    <property type="protein sequence ID" value="CAG8534073.1"/>
    <property type="molecule type" value="Genomic_DNA"/>
</dbReference>
<proteinExistence type="predicted"/>
<gene>
    <name evidence="1" type="ORF">SCALOS_LOCUS4574</name>
</gene>